<dbReference type="AlphaFoldDB" id="A0A956RQ34"/>
<evidence type="ECO:0000256" key="1">
    <source>
        <dbReference type="ARBA" id="ARBA00004651"/>
    </source>
</evidence>
<keyword evidence="2 8" id="KW-0813">Transport</keyword>
<proteinExistence type="inferred from homology"/>
<protein>
    <submittedName>
        <fullName evidence="11">MotA/TolQ/ExbB proton channel family protein</fullName>
    </submittedName>
</protein>
<evidence type="ECO:0000256" key="2">
    <source>
        <dbReference type="ARBA" id="ARBA00022448"/>
    </source>
</evidence>
<gene>
    <name evidence="11" type="ORF">KC729_16530</name>
</gene>
<evidence type="ECO:0000256" key="5">
    <source>
        <dbReference type="ARBA" id="ARBA00022927"/>
    </source>
</evidence>
<dbReference type="InterPro" id="IPR050790">
    <property type="entry name" value="ExbB/TolQ_transport"/>
</dbReference>
<comment type="similarity">
    <text evidence="8">Belongs to the exbB/tolQ family.</text>
</comment>
<reference evidence="11" key="1">
    <citation type="submission" date="2020-04" db="EMBL/GenBank/DDBJ databases">
        <authorList>
            <person name="Zhang T."/>
        </authorList>
    </citation>
    <scope>NUCLEOTIDE SEQUENCE</scope>
    <source>
        <strain evidence="11">HKST-UBA01</strain>
    </source>
</reference>
<dbReference type="PANTHER" id="PTHR30625:SF15">
    <property type="entry name" value="BIOPOLYMER TRANSPORT PROTEIN EXBB"/>
    <property type="match status" value="1"/>
</dbReference>
<dbReference type="Proteomes" id="UP000697710">
    <property type="component" value="Unassembled WGS sequence"/>
</dbReference>
<feature type="transmembrane region" description="Helical" evidence="9">
    <location>
        <begin position="12"/>
        <end position="33"/>
    </location>
</feature>
<comment type="subcellular location">
    <subcellularLocation>
        <location evidence="1">Cell membrane</location>
        <topology evidence="1">Multi-pass membrane protein</topology>
    </subcellularLocation>
    <subcellularLocation>
        <location evidence="8">Membrane</location>
        <topology evidence="8">Multi-pass membrane protein</topology>
    </subcellularLocation>
</comment>
<comment type="caution">
    <text evidence="11">The sequence shown here is derived from an EMBL/GenBank/DDBJ whole genome shotgun (WGS) entry which is preliminary data.</text>
</comment>
<evidence type="ECO:0000259" key="10">
    <source>
        <dbReference type="Pfam" id="PF01618"/>
    </source>
</evidence>
<organism evidence="11 12">
    <name type="scientific">Eiseniibacteriota bacterium</name>
    <dbReference type="NCBI Taxonomy" id="2212470"/>
    <lineage>
        <taxon>Bacteria</taxon>
        <taxon>Candidatus Eiseniibacteriota</taxon>
    </lineage>
</organism>
<keyword evidence="3" id="KW-1003">Cell membrane</keyword>
<keyword evidence="7 9" id="KW-0472">Membrane</keyword>
<keyword evidence="6 9" id="KW-1133">Transmembrane helix</keyword>
<evidence type="ECO:0000256" key="3">
    <source>
        <dbReference type="ARBA" id="ARBA00022475"/>
    </source>
</evidence>
<feature type="domain" description="MotA/TolQ/ExbB proton channel" evidence="10">
    <location>
        <begin position="73"/>
        <end position="189"/>
    </location>
</feature>
<evidence type="ECO:0000256" key="9">
    <source>
        <dbReference type="SAM" id="Phobius"/>
    </source>
</evidence>
<evidence type="ECO:0000256" key="6">
    <source>
        <dbReference type="ARBA" id="ARBA00022989"/>
    </source>
</evidence>
<sequence>MPFVQFVENTGPLFYPLALCSLLASTVTIERIFALRRSRVLPREIVEVVGAVHPGRDLSLAIEVCRRNPGIFADVIRLGLEQSQEPWEVVRDSLMDAGRQKTPLLERHLVWLQTIAQAAPLLGLLGTVLGMMRMFQSISVSGLGDPQALSSGISEAMITTALGLAIGIPTLVAYNVLSAKSETLIGEMEAHASHLVQQLRSWDATKDRP</sequence>
<dbReference type="GO" id="GO:0017038">
    <property type="term" value="P:protein import"/>
    <property type="evidence" value="ECO:0007669"/>
    <property type="project" value="TreeGrafter"/>
</dbReference>
<keyword evidence="5 8" id="KW-0653">Protein transport</keyword>
<feature type="transmembrane region" description="Helical" evidence="9">
    <location>
        <begin position="156"/>
        <end position="177"/>
    </location>
</feature>
<dbReference type="Pfam" id="PF01618">
    <property type="entry name" value="MotA_ExbB"/>
    <property type="match status" value="1"/>
</dbReference>
<evidence type="ECO:0000313" key="11">
    <source>
        <dbReference type="EMBL" id="MCA9729296.1"/>
    </source>
</evidence>
<name>A0A956RQ34_UNCEI</name>
<keyword evidence="4 9" id="KW-0812">Transmembrane</keyword>
<evidence type="ECO:0000256" key="8">
    <source>
        <dbReference type="RuleBase" id="RU004057"/>
    </source>
</evidence>
<dbReference type="GO" id="GO:0005886">
    <property type="term" value="C:plasma membrane"/>
    <property type="evidence" value="ECO:0007669"/>
    <property type="project" value="UniProtKB-SubCell"/>
</dbReference>
<accession>A0A956RQ34</accession>
<feature type="transmembrane region" description="Helical" evidence="9">
    <location>
        <begin position="109"/>
        <end position="136"/>
    </location>
</feature>
<reference evidence="11" key="2">
    <citation type="journal article" date="2021" name="Microbiome">
        <title>Successional dynamics and alternative stable states in a saline activated sludge microbial community over 9 years.</title>
        <authorList>
            <person name="Wang Y."/>
            <person name="Ye J."/>
            <person name="Ju F."/>
            <person name="Liu L."/>
            <person name="Boyd J.A."/>
            <person name="Deng Y."/>
            <person name="Parks D.H."/>
            <person name="Jiang X."/>
            <person name="Yin X."/>
            <person name="Woodcroft B.J."/>
            <person name="Tyson G.W."/>
            <person name="Hugenholtz P."/>
            <person name="Polz M.F."/>
            <person name="Zhang T."/>
        </authorList>
    </citation>
    <scope>NUCLEOTIDE SEQUENCE</scope>
    <source>
        <strain evidence="11">HKST-UBA01</strain>
    </source>
</reference>
<dbReference type="EMBL" id="JAGQHR010000637">
    <property type="protein sequence ID" value="MCA9729296.1"/>
    <property type="molecule type" value="Genomic_DNA"/>
</dbReference>
<evidence type="ECO:0000313" key="12">
    <source>
        <dbReference type="Proteomes" id="UP000697710"/>
    </source>
</evidence>
<dbReference type="PANTHER" id="PTHR30625">
    <property type="entry name" value="PROTEIN TOLQ"/>
    <property type="match status" value="1"/>
</dbReference>
<evidence type="ECO:0000256" key="4">
    <source>
        <dbReference type="ARBA" id="ARBA00022692"/>
    </source>
</evidence>
<dbReference type="InterPro" id="IPR002898">
    <property type="entry name" value="MotA_ExbB_proton_chnl"/>
</dbReference>
<evidence type="ECO:0000256" key="7">
    <source>
        <dbReference type="ARBA" id="ARBA00023136"/>
    </source>
</evidence>